<feature type="compositionally biased region" description="Low complexity" evidence="1">
    <location>
        <begin position="56"/>
        <end position="70"/>
    </location>
</feature>
<name>A0A061IKG6_CRIGR</name>
<accession>A0A061IKG6</accession>
<protein>
    <submittedName>
        <fullName evidence="2">Serine/threonine-protein phosphatase 4 regulatory subunit 2-like protein</fullName>
    </submittedName>
</protein>
<proteinExistence type="predicted"/>
<evidence type="ECO:0000256" key="1">
    <source>
        <dbReference type="SAM" id="MobiDB-lite"/>
    </source>
</evidence>
<dbReference type="Proteomes" id="UP000030759">
    <property type="component" value="Unassembled WGS sequence"/>
</dbReference>
<dbReference type="EMBL" id="KE666539">
    <property type="protein sequence ID" value="ERE87988.1"/>
    <property type="molecule type" value="Genomic_DNA"/>
</dbReference>
<evidence type="ECO:0000313" key="2">
    <source>
        <dbReference type="EMBL" id="ERE87988.1"/>
    </source>
</evidence>
<organism evidence="2 3">
    <name type="scientific">Cricetulus griseus</name>
    <name type="common">Chinese hamster</name>
    <name type="synonym">Cricetulus barabensis griseus</name>
    <dbReference type="NCBI Taxonomy" id="10029"/>
    <lineage>
        <taxon>Eukaryota</taxon>
        <taxon>Metazoa</taxon>
        <taxon>Chordata</taxon>
        <taxon>Craniata</taxon>
        <taxon>Vertebrata</taxon>
        <taxon>Euteleostomi</taxon>
        <taxon>Mammalia</taxon>
        <taxon>Eutheria</taxon>
        <taxon>Euarchontoglires</taxon>
        <taxon>Glires</taxon>
        <taxon>Rodentia</taxon>
        <taxon>Myomorpha</taxon>
        <taxon>Muroidea</taxon>
        <taxon>Cricetidae</taxon>
        <taxon>Cricetinae</taxon>
        <taxon>Cricetulus</taxon>
    </lineage>
</organism>
<gene>
    <name evidence="2" type="ORF">H671_1g3396</name>
</gene>
<feature type="compositionally biased region" description="Basic and acidic residues" evidence="1">
    <location>
        <begin position="71"/>
        <end position="84"/>
    </location>
</feature>
<feature type="region of interest" description="Disordered" evidence="1">
    <location>
        <begin position="1"/>
        <end position="149"/>
    </location>
</feature>
<dbReference type="AlphaFoldDB" id="A0A061IKG6"/>
<evidence type="ECO:0000313" key="3">
    <source>
        <dbReference type="Proteomes" id="UP000030759"/>
    </source>
</evidence>
<reference evidence="3" key="1">
    <citation type="journal article" date="2013" name="Nat. Biotechnol.">
        <title>Chinese hamster genome sequenced from sorted chromosomes.</title>
        <authorList>
            <person name="Brinkrolf K."/>
            <person name="Rupp O."/>
            <person name="Laux H."/>
            <person name="Kollin F."/>
            <person name="Ernst W."/>
            <person name="Linke B."/>
            <person name="Kofler R."/>
            <person name="Romand S."/>
            <person name="Hesse F."/>
            <person name="Budach W.E."/>
            <person name="Galosy S."/>
            <person name="Muller D."/>
            <person name="Noll T."/>
            <person name="Wienberg J."/>
            <person name="Jostock T."/>
            <person name="Leonard M."/>
            <person name="Grillari J."/>
            <person name="Tauch A."/>
            <person name="Goesmann A."/>
            <person name="Helk B."/>
            <person name="Mott J.E."/>
            <person name="Puhler A."/>
            <person name="Borth N."/>
        </authorList>
    </citation>
    <scope>NUCLEOTIDE SEQUENCE [LARGE SCALE GENOMIC DNA]</scope>
    <source>
        <strain evidence="3">17A/GY</strain>
    </source>
</reference>
<feature type="compositionally biased region" description="Basic and acidic residues" evidence="1">
    <location>
        <begin position="129"/>
        <end position="143"/>
    </location>
</feature>
<feature type="compositionally biased region" description="Acidic residues" evidence="1">
    <location>
        <begin position="85"/>
        <end position="96"/>
    </location>
</feature>
<feature type="compositionally biased region" description="Basic and acidic residues" evidence="1">
    <location>
        <begin position="29"/>
        <end position="39"/>
    </location>
</feature>
<sequence>MVYLRAQTAKSQTCSQVKRKPTDEDTVEAEGHEVKRLGFDIEDEVGETVSHTVSIEGSAGAEEPEAAFSPPEKDRESQSRQHCTDEEEEDEEEEEKEFFMSPRQMVSERKNQEKESDDALAVNEEPSEEGTHMEDSGASRSERSSLGTE</sequence>